<dbReference type="EMBL" id="FQNC01000014">
    <property type="protein sequence ID" value="SGY16613.1"/>
    <property type="molecule type" value="Genomic_DNA"/>
</dbReference>
<dbReference type="Proteomes" id="UP000249464">
    <property type="component" value="Unassembled WGS sequence"/>
</dbReference>
<evidence type="ECO:0000256" key="1">
    <source>
        <dbReference type="SAM" id="MobiDB-lite"/>
    </source>
</evidence>
<organism evidence="2 3">
    <name type="scientific">Microbotryum silenes-dioicae</name>
    <dbReference type="NCBI Taxonomy" id="796604"/>
    <lineage>
        <taxon>Eukaryota</taxon>
        <taxon>Fungi</taxon>
        <taxon>Dikarya</taxon>
        <taxon>Basidiomycota</taxon>
        <taxon>Pucciniomycotina</taxon>
        <taxon>Microbotryomycetes</taxon>
        <taxon>Microbotryales</taxon>
        <taxon>Microbotryaceae</taxon>
        <taxon>Microbotryum</taxon>
    </lineage>
</organism>
<feature type="region of interest" description="Disordered" evidence="1">
    <location>
        <begin position="1"/>
        <end position="58"/>
    </location>
</feature>
<evidence type="ECO:0000313" key="2">
    <source>
        <dbReference type="EMBL" id="SGY16613.1"/>
    </source>
</evidence>
<dbReference type="AlphaFoldDB" id="A0A2X0NPX5"/>
<name>A0A2X0NPX5_9BASI</name>
<evidence type="ECO:0000313" key="3">
    <source>
        <dbReference type="Proteomes" id="UP000249464"/>
    </source>
</evidence>
<sequence>MIHGSQSQESTSARGQDRRSSRARVGLPHPAPGQSSHSCRRRSHSSQVALWREHAEPSNTRLHPFSAAELGSQLGARSGVPHYSSDDAEEVSQHHSKFQDRKSNFLALLVPLIPDFSTPVSTRSVTFEGSRLARNVSFSADTVIIQHPQPGGLSHVESVQGNNMSTARTRLASDQSDSPLNRPTLAFPSFSPVFATRDIEHLQRNASTLRFLKRVSLPLLLLPANGVIRQRKA</sequence>
<keyword evidence="3" id="KW-1185">Reference proteome</keyword>
<reference evidence="2 3" key="1">
    <citation type="submission" date="2016-11" db="EMBL/GenBank/DDBJ databases">
        <authorList>
            <person name="Jaros S."/>
            <person name="Januszkiewicz K."/>
            <person name="Wedrychowicz H."/>
        </authorList>
    </citation>
    <scope>NUCLEOTIDE SEQUENCE [LARGE SCALE GENOMIC DNA]</scope>
</reference>
<accession>A0A2X0NPX5</accession>
<feature type="region of interest" description="Disordered" evidence="1">
    <location>
        <begin position="76"/>
        <end position="96"/>
    </location>
</feature>
<protein>
    <submittedName>
        <fullName evidence="2">BQ5605_C012g06926 protein</fullName>
    </submittedName>
</protein>
<feature type="compositionally biased region" description="Polar residues" evidence="1">
    <location>
        <begin position="1"/>
        <end position="14"/>
    </location>
</feature>
<proteinExistence type="predicted"/>
<gene>
    <name evidence="2" type="primary">BQ5605_C012g06926</name>
    <name evidence="2" type="ORF">BQ5605_C012G06926</name>
</gene>